<dbReference type="SFLD" id="SFLDG01082">
    <property type="entry name" value="B12-binding_domain_containing"/>
    <property type="match status" value="1"/>
</dbReference>
<dbReference type="EMBL" id="UINC01015590">
    <property type="protein sequence ID" value="SVA65549.1"/>
    <property type="molecule type" value="Genomic_DNA"/>
</dbReference>
<dbReference type="SMART" id="SM00729">
    <property type="entry name" value="Elp3"/>
    <property type="match status" value="1"/>
</dbReference>
<keyword evidence="7" id="KW-0411">Iron-sulfur</keyword>
<dbReference type="InterPro" id="IPR058240">
    <property type="entry name" value="rSAM_sf"/>
</dbReference>
<dbReference type="InterPro" id="IPR023404">
    <property type="entry name" value="rSAM_horseshoe"/>
</dbReference>
<reference evidence="11" key="1">
    <citation type="submission" date="2018-05" db="EMBL/GenBank/DDBJ databases">
        <authorList>
            <person name="Lanie J.A."/>
            <person name="Ng W.-L."/>
            <person name="Kazmierczak K.M."/>
            <person name="Andrzejewski T.M."/>
            <person name="Davidsen T.M."/>
            <person name="Wayne K.J."/>
            <person name="Tettelin H."/>
            <person name="Glass J.I."/>
            <person name="Rusch D."/>
            <person name="Podicherti R."/>
            <person name="Tsui H.-C.T."/>
            <person name="Winkler M.E."/>
        </authorList>
    </citation>
    <scope>NUCLEOTIDE SEQUENCE</scope>
</reference>
<keyword evidence="3" id="KW-0949">S-adenosyl-L-methionine</keyword>
<evidence type="ECO:0000256" key="1">
    <source>
        <dbReference type="ARBA" id="ARBA00001966"/>
    </source>
</evidence>
<dbReference type="FunFam" id="3.40.50.12160:FF:000001">
    <property type="entry name" value="tRNA-2-methylthio-N(6)-dimethylallyladenosine synthase"/>
    <property type="match status" value="1"/>
</dbReference>
<keyword evidence="6" id="KW-0408">Iron</keyword>
<dbReference type="InterPro" id="IPR005839">
    <property type="entry name" value="Methylthiotransferase"/>
</dbReference>
<dbReference type="NCBIfam" id="TIGR01574">
    <property type="entry name" value="miaB-methiolase"/>
    <property type="match status" value="1"/>
</dbReference>
<feature type="domain" description="TRAM" evidence="8">
    <location>
        <begin position="377"/>
        <end position="441"/>
    </location>
</feature>
<dbReference type="GO" id="GO:0035597">
    <property type="term" value="F:tRNA-2-methylthio-N(6)-dimethylallyladenosine(37) synthase activity"/>
    <property type="evidence" value="ECO:0007669"/>
    <property type="project" value="TreeGrafter"/>
</dbReference>
<dbReference type="InterPro" id="IPR006463">
    <property type="entry name" value="MiaB_methiolase"/>
</dbReference>
<dbReference type="PANTHER" id="PTHR43020:SF2">
    <property type="entry name" value="MITOCHONDRIAL TRNA METHYLTHIOTRANSFERASE CDK5RAP1"/>
    <property type="match status" value="1"/>
</dbReference>
<dbReference type="InterPro" id="IPR013848">
    <property type="entry name" value="Methylthiotransferase_N"/>
</dbReference>
<dbReference type="Gene3D" id="3.80.30.20">
    <property type="entry name" value="tm_1862 like domain"/>
    <property type="match status" value="1"/>
</dbReference>
<sequence length="443" mass="50112">MGKKLYIKTHGCQMNEYDSDRMKDLLSLSHGLEVTTSPEKADLILLNTCSIRKKAQEKVFHELGRWKDLKQSNPNLKIGVGGCVASQEGKKISERAPFVDIIFGPQTIHRVPDLYEKSKRLEDSVDISFPKTEKFNKFLPHKDKKPSAFVSIMEGCNKYCSFCVVPKTRGHEFSRPIQKVLNEVRELASEGTREIVFLGQNVNAYRDGNSKEKGLGLSKLIRETSKVEGIGRIRFTTSHPAEFGKPLINIYREIPKLAKHVHLPVQSGSDKILKKMRRRYTAEEYIGIISKLREASPGIGISSDFIVGFPGETDQDFKDTLDLVDKVGFDVSYSFIYSPRPNTAAEEMEDSLSTETKKFRLQLLQDKLKGNSQKISRRMVGGFENCLVTGVSKRDSSEFQARTENNRVVNFSSSETNILGKFIKLRITKSMPNSLRGLFNQDN</sequence>
<dbReference type="PROSITE" id="PS51449">
    <property type="entry name" value="MTTASE_N"/>
    <property type="match status" value="1"/>
</dbReference>
<comment type="cofactor">
    <cofactor evidence="1">
        <name>[4Fe-4S] cluster</name>
        <dbReference type="ChEBI" id="CHEBI:49883"/>
    </cofactor>
</comment>
<dbReference type="PROSITE" id="PS51918">
    <property type="entry name" value="RADICAL_SAM"/>
    <property type="match status" value="1"/>
</dbReference>
<dbReference type="InterPro" id="IPR007197">
    <property type="entry name" value="rSAM"/>
</dbReference>
<dbReference type="InterPro" id="IPR038135">
    <property type="entry name" value="Methylthiotransferase_N_sf"/>
</dbReference>
<dbReference type="SFLD" id="SFLDG01061">
    <property type="entry name" value="methylthiotransferase"/>
    <property type="match status" value="1"/>
</dbReference>
<dbReference type="SUPFAM" id="SSF102114">
    <property type="entry name" value="Radical SAM enzymes"/>
    <property type="match status" value="1"/>
</dbReference>
<dbReference type="Pfam" id="PF01938">
    <property type="entry name" value="TRAM"/>
    <property type="match status" value="1"/>
</dbReference>
<gene>
    <name evidence="11" type="ORF">METZ01_LOCUS118403</name>
</gene>
<dbReference type="FunFam" id="3.80.30.20:FF:000001">
    <property type="entry name" value="tRNA-2-methylthio-N(6)-dimethylallyladenosine synthase 2"/>
    <property type="match status" value="1"/>
</dbReference>
<evidence type="ECO:0000313" key="11">
    <source>
        <dbReference type="EMBL" id="SVA65549.1"/>
    </source>
</evidence>
<name>A0A381XLH4_9ZZZZ</name>
<evidence type="ECO:0000259" key="8">
    <source>
        <dbReference type="PROSITE" id="PS50926"/>
    </source>
</evidence>
<evidence type="ECO:0000256" key="7">
    <source>
        <dbReference type="ARBA" id="ARBA00023014"/>
    </source>
</evidence>
<dbReference type="InterPro" id="IPR002792">
    <property type="entry name" value="TRAM_dom"/>
</dbReference>
<dbReference type="HAMAP" id="MF_01864">
    <property type="entry name" value="tRNA_metthiotr_MiaB"/>
    <property type="match status" value="1"/>
</dbReference>
<keyword evidence="4" id="KW-0819">tRNA processing</keyword>
<dbReference type="NCBIfam" id="TIGR00089">
    <property type="entry name" value="MiaB/RimO family radical SAM methylthiotransferase"/>
    <property type="match status" value="1"/>
</dbReference>
<evidence type="ECO:0000259" key="9">
    <source>
        <dbReference type="PROSITE" id="PS51449"/>
    </source>
</evidence>
<dbReference type="SFLD" id="SFLDS00029">
    <property type="entry name" value="Radical_SAM"/>
    <property type="match status" value="1"/>
</dbReference>
<dbReference type="Pfam" id="PF04055">
    <property type="entry name" value="Radical_SAM"/>
    <property type="match status" value="1"/>
</dbReference>
<dbReference type="InterPro" id="IPR020612">
    <property type="entry name" value="Methylthiotransferase_CS"/>
</dbReference>
<dbReference type="PANTHER" id="PTHR43020">
    <property type="entry name" value="CDK5 REGULATORY SUBUNIT-ASSOCIATED PROTEIN 1"/>
    <property type="match status" value="1"/>
</dbReference>
<feature type="domain" description="Radical SAM core" evidence="10">
    <location>
        <begin position="142"/>
        <end position="374"/>
    </location>
</feature>
<dbReference type="GO" id="GO:0005829">
    <property type="term" value="C:cytosol"/>
    <property type="evidence" value="ECO:0007669"/>
    <property type="project" value="TreeGrafter"/>
</dbReference>
<feature type="domain" description="MTTase N-terminal" evidence="9">
    <location>
        <begin position="3"/>
        <end position="120"/>
    </location>
</feature>
<protein>
    <recommendedName>
        <fullName evidence="12">TRAM domain-containing protein</fullName>
    </recommendedName>
</protein>
<evidence type="ECO:0000256" key="2">
    <source>
        <dbReference type="ARBA" id="ARBA00022485"/>
    </source>
</evidence>
<dbReference type="GO" id="GO:0051539">
    <property type="term" value="F:4 iron, 4 sulfur cluster binding"/>
    <property type="evidence" value="ECO:0007669"/>
    <property type="project" value="UniProtKB-KW"/>
</dbReference>
<accession>A0A381XLH4</accession>
<evidence type="ECO:0000259" key="10">
    <source>
        <dbReference type="PROSITE" id="PS51918"/>
    </source>
</evidence>
<dbReference type="SFLD" id="SFLDF00273">
    <property type="entry name" value="(dimethylallyl)adenosine_tRNA"/>
    <property type="match status" value="1"/>
</dbReference>
<evidence type="ECO:0000256" key="6">
    <source>
        <dbReference type="ARBA" id="ARBA00023004"/>
    </source>
</evidence>
<dbReference type="PROSITE" id="PS01278">
    <property type="entry name" value="MTTASE_RADICAL"/>
    <property type="match status" value="1"/>
</dbReference>
<dbReference type="Gene3D" id="3.40.50.12160">
    <property type="entry name" value="Methylthiotransferase, N-terminal domain"/>
    <property type="match status" value="1"/>
</dbReference>
<keyword evidence="2" id="KW-0004">4Fe-4S</keyword>
<organism evidence="11">
    <name type="scientific">marine metagenome</name>
    <dbReference type="NCBI Taxonomy" id="408172"/>
    <lineage>
        <taxon>unclassified sequences</taxon>
        <taxon>metagenomes</taxon>
        <taxon>ecological metagenomes</taxon>
    </lineage>
</organism>
<dbReference type="PROSITE" id="PS50926">
    <property type="entry name" value="TRAM"/>
    <property type="match status" value="1"/>
</dbReference>
<dbReference type="GO" id="GO:0046872">
    <property type="term" value="F:metal ion binding"/>
    <property type="evidence" value="ECO:0007669"/>
    <property type="project" value="UniProtKB-KW"/>
</dbReference>
<evidence type="ECO:0000256" key="4">
    <source>
        <dbReference type="ARBA" id="ARBA00022694"/>
    </source>
</evidence>
<evidence type="ECO:0008006" key="12">
    <source>
        <dbReference type="Google" id="ProtNLM"/>
    </source>
</evidence>
<dbReference type="InterPro" id="IPR006638">
    <property type="entry name" value="Elp3/MiaA/NifB-like_rSAM"/>
</dbReference>
<evidence type="ECO:0000256" key="5">
    <source>
        <dbReference type="ARBA" id="ARBA00022723"/>
    </source>
</evidence>
<proteinExistence type="inferred from homology"/>
<evidence type="ECO:0000256" key="3">
    <source>
        <dbReference type="ARBA" id="ARBA00022691"/>
    </source>
</evidence>
<dbReference type="AlphaFoldDB" id="A0A381XLH4"/>
<dbReference type="CDD" id="cd01335">
    <property type="entry name" value="Radical_SAM"/>
    <property type="match status" value="1"/>
</dbReference>
<dbReference type="Pfam" id="PF00919">
    <property type="entry name" value="UPF0004"/>
    <property type="match status" value="1"/>
</dbReference>
<keyword evidence="5" id="KW-0479">Metal-binding</keyword>